<dbReference type="SUPFAM" id="SSF56672">
    <property type="entry name" value="DNA/RNA polymerases"/>
    <property type="match status" value="1"/>
</dbReference>
<dbReference type="InterPro" id="IPR041577">
    <property type="entry name" value="RT_RNaseH_2"/>
</dbReference>
<evidence type="ECO:0000313" key="3">
    <source>
        <dbReference type="EMBL" id="KAI5335426.1"/>
    </source>
</evidence>
<evidence type="ECO:0000313" key="4">
    <source>
        <dbReference type="Proteomes" id="UP001054821"/>
    </source>
</evidence>
<dbReference type="GO" id="GO:0003676">
    <property type="term" value="F:nucleic acid binding"/>
    <property type="evidence" value="ECO:0007669"/>
    <property type="project" value="InterPro"/>
</dbReference>
<dbReference type="CDD" id="cd09279">
    <property type="entry name" value="RNase_HI_like"/>
    <property type="match status" value="1"/>
</dbReference>
<sequence>MDAYSGYNQIFMHPDDQAHTSFITDRGLYCCKVMLFGLKNAGATYQHLVNSLFTPLIGNTIEVYVDDMLVKSRTADQHISNLSAMFMNLMQYRMRLNPAKCAFGMASRKFLGFMISQRGIEANPEKIQAIIDMKTPKTVKDIQSITGRIATFTRFISKATDHCALFFKALMDSKRSITWTAECDKAFSELKKYMSLTPLLSTPEPGDILMIYLSVSATAVSFVLIRPKESVEHPVHYVSKALQDTEIWYPNIEKLAFALVVSARRLRLYFQAHTIHILTNQPLKQVLRKLETSGRLVKWAIELASAVTQILTYPNLPSSQDHVASNSTLDLTQPLWTLYVDGSSNAQGCGVGLVLISPDKVFLKYAIRFKFHAFNNVAEYEALLAGLQLAKEMGTKQIQIFNDSQLVVHKVNQDFTAKDISMIAYL</sequence>
<name>A0AAD4W2Q4_PRUDU</name>
<dbReference type="PANTHER" id="PTHR48475:SF2">
    <property type="entry name" value="RIBONUCLEASE H"/>
    <property type="match status" value="1"/>
</dbReference>
<dbReference type="PANTHER" id="PTHR48475">
    <property type="entry name" value="RIBONUCLEASE H"/>
    <property type="match status" value="1"/>
</dbReference>
<dbReference type="InterPro" id="IPR043128">
    <property type="entry name" value="Rev_trsase/Diguanyl_cyclase"/>
</dbReference>
<evidence type="ECO:0000259" key="1">
    <source>
        <dbReference type="PROSITE" id="PS50878"/>
    </source>
</evidence>
<evidence type="ECO:0008006" key="5">
    <source>
        <dbReference type="Google" id="ProtNLM"/>
    </source>
</evidence>
<organism evidence="3 4">
    <name type="scientific">Prunus dulcis</name>
    <name type="common">Almond</name>
    <name type="synonym">Amygdalus dulcis</name>
    <dbReference type="NCBI Taxonomy" id="3755"/>
    <lineage>
        <taxon>Eukaryota</taxon>
        <taxon>Viridiplantae</taxon>
        <taxon>Streptophyta</taxon>
        <taxon>Embryophyta</taxon>
        <taxon>Tracheophyta</taxon>
        <taxon>Spermatophyta</taxon>
        <taxon>Magnoliopsida</taxon>
        <taxon>eudicotyledons</taxon>
        <taxon>Gunneridae</taxon>
        <taxon>Pentapetalae</taxon>
        <taxon>rosids</taxon>
        <taxon>fabids</taxon>
        <taxon>Rosales</taxon>
        <taxon>Rosaceae</taxon>
        <taxon>Amygdaloideae</taxon>
        <taxon>Amygdaleae</taxon>
        <taxon>Prunus</taxon>
    </lineage>
</organism>
<dbReference type="Pfam" id="PF00078">
    <property type="entry name" value="RVT_1"/>
    <property type="match status" value="1"/>
</dbReference>
<dbReference type="Proteomes" id="UP001054821">
    <property type="component" value="Chromosome 4"/>
</dbReference>
<dbReference type="PROSITE" id="PS50878">
    <property type="entry name" value="RT_POL"/>
    <property type="match status" value="1"/>
</dbReference>
<dbReference type="Gene3D" id="3.30.420.10">
    <property type="entry name" value="Ribonuclease H-like superfamily/Ribonuclease H"/>
    <property type="match status" value="1"/>
</dbReference>
<dbReference type="GO" id="GO:0004523">
    <property type="term" value="F:RNA-DNA hybrid ribonuclease activity"/>
    <property type="evidence" value="ECO:0007669"/>
    <property type="project" value="InterPro"/>
</dbReference>
<dbReference type="Pfam" id="PF13456">
    <property type="entry name" value="RVT_3"/>
    <property type="match status" value="1"/>
</dbReference>
<dbReference type="InterPro" id="IPR036397">
    <property type="entry name" value="RNaseH_sf"/>
</dbReference>
<accession>A0AAD4W2Q4</accession>
<keyword evidence="4" id="KW-1185">Reference proteome</keyword>
<dbReference type="InterPro" id="IPR002156">
    <property type="entry name" value="RNaseH_domain"/>
</dbReference>
<reference evidence="3 4" key="1">
    <citation type="journal article" date="2022" name="G3 (Bethesda)">
        <title>Whole-genome sequence and methylome profiling of the almond [Prunus dulcis (Mill.) D.A. Webb] cultivar 'Nonpareil'.</title>
        <authorList>
            <person name="D'Amico-Willman K.M."/>
            <person name="Ouma W.Z."/>
            <person name="Meulia T."/>
            <person name="Sideli G.M."/>
            <person name="Gradziel T.M."/>
            <person name="Fresnedo-Ramirez J."/>
        </authorList>
    </citation>
    <scope>NUCLEOTIDE SEQUENCE [LARGE SCALE GENOMIC DNA]</scope>
    <source>
        <strain evidence="3">Clone GOH B32 T37-40</strain>
    </source>
</reference>
<dbReference type="InterPro" id="IPR012337">
    <property type="entry name" value="RNaseH-like_sf"/>
</dbReference>
<protein>
    <recommendedName>
        <fullName evidence="5">Retrovirus-related Pol polyprotein from transposon 17.6</fullName>
    </recommendedName>
</protein>
<dbReference type="InterPro" id="IPR043502">
    <property type="entry name" value="DNA/RNA_pol_sf"/>
</dbReference>
<dbReference type="PROSITE" id="PS50879">
    <property type="entry name" value="RNASE_H_1"/>
    <property type="match status" value="1"/>
</dbReference>
<dbReference type="Pfam" id="PF17919">
    <property type="entry name" value="RT_RNaseH_2"/>
    <property type="match status" value="1"/>
</dbReference>
<feature type="domain" description="Reverse transcriptase" evidence="1">
    <location>
        <begin position="1"/>
        <end position="115"/>
    </location>
</feature>
<dbReference type="CDD" id="cd01647">
    <property type="entry name" value="RT_LTR"/>
    <property type="match status" value="1"/>
</dbReference>
<dbReference type="SUPFAM" id="SSF53098">
    <property type="entry name" value="Ribonuclease H-like"/>
    <property type="match status" value="1"/>
</dbReference>
<gene>
    <name evidence="3" type="ORF">L3X38_025559</name>
</gene>
<dbReference type="Gene3D" id="3.30.70.270">
    <property type="match status" value="2"/>
</dbReference>
<dbReference type="AlphaFoldDB" id="A0AAD4W2Q4"/>
<evidence type="ECO:0000259" key="2">
    <source>
        <dbReference type="PROSITE" id="PS50879"/>
    </source>
</evidence>
<feature type="domain" description="RNase H type-1" evidence="2">
    <location>
        <begin position="332"/>
        <end position="426"/>
    </location>
</feature>
<dbReference type="Gene3D" id="3.10.10.10">
    <property type="entry name" value="HIV Type 1 Reverse Transcriptase, subunit A, domain 1"/>
    <property type="match status" value="1"/>
</dbReference>
<dbReference type="InterPro" id="IPR000477">
    <property type="entry name" value="RT_dom"/>
</dbReference>
<proteinExistence type="predicted"/>
<dbReference type="EMBL" id="JAJFAZ020000004">
    <property type="protein sequence ID" value="KAI5335426.1"/>
    <property type="molecule type" value="Genomic_DNA"/>
</dbReference>
<comment type="caution">
    <text evidence="3">The sequence shown here is derived from an EMBL/GenBank/DDBJ whole genome shotgun (WGS) entry which is preliminary data.</text>
</comment>